<protein>
    <recommendedName>
        <fullName evidence="10">Vacuolar ATPase assembly integral membrane protein VMA21</fullName>
    </recommendedName>
</protein>
<name>A0A4P9ZX69_9FUNG</name>
<reference evidence="9" key="1">
    <citation type="journal article" date="2018" name="Nat. Microbiol.">
        <title>Leveraging single-cell genomics to expand the fungal tree of life.</title>
        <authorList>
            <person name="Ahrendt S.R."/>
            <person name="Quandt C.A."/>
            <person name="Ciobanu D."/>
            <person name="Clum A."/>
            <person name="Salamov A."/>
            <person name="Andreopoulos B."/>
            <person name="Cheng J.F."/>
            <person name="Woyke T."/>
            <person name="Pelin A."/>
            <person name="Henrissat B."/>
            <person name="Reynolds N.K."/>
            <person name="Benny G.L."/>
            <person name="Smith M.E."/>
            <person name="James T.Y."/>
            <person name="Grigoriev I.V."/>
        </authorList>
    </citation>
    <scope>NUCLEOTIDE SEQUENCE [LARGE SCALE GENOMIC DNA]</scope>
    <source>
        <strain evidence="9">RSA 468</strain>
    </source>
</reference>
<dbReference type="Pfam" id="PF09446">
    <property type="entry name" value="VMA21"/>
    <property type="match status" value="1"/>
</dbReference>
<dbReference type="AlphaFoldDB" id="A0A4P9ZX69"/>
<evidence type="ECO:0000313" key="8">
    <source>
        <dbReference type="EMBL" id="RKP37300.1"/>
    </source>
</evidence>
<dbReference type="GO" id="GO:0070072">
    <property type="term" value="P:vacuolar proton-transporting V-type ATPase complex assembly"/>
    <property type="evidence" value="ECO:0007669"/>
    <property type="project" value="InterPro"/>
</dbReference>
<evidence type="ECO:0000256" key="7">
    <source>
        <dbReference type="SAM" id="Phobius"/>
    </source>
</evidence>
<evidence type="ECO:0000256" key="4">
    <source>
        <dbReference type="ARBA" id="ARBA00023136"/>
    </source>
</evidence>
<dbReference type="GO" id="GO:0031410">
    <property type="term" value="C:cytoplasmic vesicle"/>
    <property type="evidence" value="ECO:0007669"/>
    <property type="project" value="UniProtKB-KW"/>
</dbReference>
<dbReference type="STRING" id="215637.A0A4P9ZX69"/>
<keyword evidence="9" id="KW-1185">Reference proteome</keyword>
<dbReference type="Proteomes" id="UP000268162">
    <property type="component" value="Unassembled WGS sequence"/>
</dbReference>
<sequence length="135" mass="14715">MTSSSILTTVFPTFDSRLPNEIPLPLSSESESESDEVVAAPRADAENEEEEDVSPPVVIPTDVVVKLVLTTLCMIFLPITGFVLSRDHLFQGNTIYSSILAVVLANLVLVVFIVMAVMDDKKGRAELAATHKKRD</sequence>
<dbReference type="EMBL" id="ML002512">
    <property type="protein sequence ID" value="RKP37300.1"/>
    <property type="molecule type" value="Genomic_DNA"/>
</dbReference>
<dbReference type="InterPro" id="IPR019013">
    <property type="entry name" value="Vma21"/>
</dbReference>
<proteinExistence type="predicted"/>
<evidence type="ECO:0000256" key="2">
    <source>
        <dbReference type="ARBA" id="ARBA00022824"/>
    </source>
</evidence>
<organism evidence="8 9">
    <name type="scientific">Dimargaris cristalligena</name>
    <dbReference type="NCBI Taxonomy" id="215637"/>
    <lineage>
        <taxon>Eukaryota</taxon>
        <taxon>Fungi</taxon>
        <taxon>Fungi incertae sedis</taxon>
        <taxon>Zoopagomycota</taxon>
        <taxon>Kickxellomycotina</taxon>
        <taxon>Dimargaritomycetes</taxon>
        <taxon>Dimargaritales</taxon>
        <taxon>Dimargaritaceae</taxon>
        <taxon>Dimargaris</taxon>
    </lineage>
</organism>
<evidence type="ECO:0000256" key="5">
    <source>
        <dbReference type="ARBA" id="ARBA00023329"/>
    </source>
</evidence>
<feature type="region of interest" description="Disordered" evidence="6">
    <location>
        <begin position="15"/>
        <end position="54"/>
    </location>
</feature>
<keyword evidence="3 7" id="KW-1133">Transmembrane helix</keyword>
<keyword evidence="5" id="KW-0968">Cytoplasmic vesicle</keyword>
<feature type="compositionally biased region" description="Low complexity" evidence="6">
    <location>
        <begin position="19"/>
        <end position="29"/>
    </location>
</feature>
<evidence type="ECO:0000256" key="3">
    <source>
        <dbReference type="ARBA" id="ARBA00022989"/>
    </source>
</evidence>
<keyword evidence="1 7" id="KW-0812">Transmembrane</keyword>
<evidence type="ECO:0000256" key="1">
    <source>
        <dbReference type="ARBA" id="ARBA00022692"/>
    </source>
</evidence>
<evidence type="ECO:0008006" key="10">
    <source>
        <dbReference type="Google" id="ProtNLM"/>
    </source>
</evidence>
<keyword evidence="4 7" id="KW-0472">Membrane</keyword>
<feature type="transmembrane region" description="Helical" evidence="7">
    <location>
        <begin position="96"/>
        <end position="118"/>
    </location>
</feature>
<gene>
    <name evidence="8" type="ORF">BJ085DRAFT_29812</name>
</gene>
<evidence type="ECO:0000313" key="9">
    <source>
        <dbReference type="Proteomes" id="UP000268162"/>
    </source>
</evidence>
<keyword evidence="2" id="KW-0256">Endoplasmic reticulum</keyword>
<feature type="transmembrane region" description="Helical" evidence="7">
    <location>
        <begin position="63"/>
        <end position="84"/>
    </location>
</feature>
<evidence type="ECO:0000256" key="6">
    <source>
        <dbReference type="SAM" id="MobiDB-lite"/>
    </source>
</evidence>
<accession>A0A4P9ZX69</accession>